<proteinExistence type="predicted"/>
<dbReference type="InterPro" id="IPR050832">
    <property type="entry name" value="Bact_Acetyltransf"/>
</dbReference>
<dbReference type="PANTHER" id="PTHR43877:SF2">
    <property type="entry name" value="AMINOALKYLPHOSPHONATE N-ACETYLTRANSFERASE-RELATED"/>
    <property type="match status" value="1"/>
</dbReference>
<reference evidence="4 5" key="1">
    <citation type="submission" date="2016-11" db="EMBL/GenBank/DDBJ databases">
        <authorList>
            <person name="Jaros S."/>
            <person name="Januszkiewicz K."/>
            <person name="Wedrychowicz H."/>
        </authorList>
    </citation>
    <scope>NUCLEOTIDE SEQUENCE [LARGE SCALE GENOMIC DNA]</scope>
    <source>
        <strain evidence="4 5">DSM 18119</strain>
    </source>
</reference>
<dbReference type="Gene3D" id="3.40.630.30">
    <property type="match status" value="1"/>
</dbReference>
<dbReference type="STRING" id="1121884.SAMN02745131_02184"/>
<dbReference type="InterPro" id="IPR016181">
    <property type="entry name" value="Acyl_CoA_acyltransferase"/>
</dbReference>
<dbReference type="OrthoDB" id="2352823at2"/>
<dbReference type="AlphaFoldDB" id="A0A1M5A8I7"/>
<evidence type="ECO:0000256" key="1">
    <source>
        <dbReference type="ARBA" id="ARBA00022679"/>
    </source>
</evidence>
<keyword evidence="2" id="KW-0012">Acyltransferase</keyword>
<gene>
    <name evidence="4" type="ORF">SAMN02745131_02184</name>
</gene>
<dbReference type="SUPFAM" id="SSF55729">
    <property type="entry name" value="Acyl-CoA N-acyltransferases (Nat)"/>
    <property type="match status" value="1"/>
</dbReference>
<evidence type="ECO:0000259" key="3">
    <source>
        <dbReference type="PROSITE" id="PS51186"/>
    </source>
</evidence>
<evidence type="ECO:0000313" key="5">
    <source>
        <dbReference type="Proteomes" id="UP000184048"/>
    </source>
</evidence>
<dbReference type="PROSITE" id="PS51186">
    <property type="entry name" value="GNAT"/>
    <property type="match status" value="1"/>
</dbReference>
<sequence length="143" mass="16008">MTIKIINQDTAEYRKMIELRITALLSPIGVPAHYIVPEKEKNDILIAAMEQGEMIGCCILTPIDNEQIQLRQMAVHPDHQGKGIGAQIILFAEQTARLNGFSILSMNARNPVIGFYEKSGYVITGNEFFEVGIAHHKMKKQLS</sequence>
<dbReference type="CDD" id="cd04301">
    <property type="entry name" value="NAT_SF"/>
    <property type="match status" value="1"/>
</dbReference>
<keyword evidence="1 4" id="KW-0808">Transferase</keyword>
<dbReference type="EMBL" id="FQUU01000008">
    <property type="protein sequence ID" value="SHF26588.1"/>
    <property type="molecule type" value="Genomic_DNA"/>
</dbReference>
<dbReference type="GO" id="GO:0016747">
    <property type="term" value="F:acyltransferase activity, transferring groups other than amino-acyl groups"/>
    <property type="evidence" value="ECO:0007669"/>
    <property type="project" value="InterPro"/>
</dbReference>
<protein>
    <submittedName>
        <fullName evidence="4">Acetyltransferase (GNAT) domain-containing protein</fullName>
    </submittedName>
</protein>
<dbReference type="Proteomes" id="UP000184048">
    <property type="component" value="Unassembled WGS sequence"/>
</dbReference>
<organism evidence="4 5">
    <name type="scientific">Flavisolibacter ginsengisoli DSM 18119</name>
    <dbReference type="NCBI Taxonomy" id="1121884"/>
    <lineage>
        <taxon>Bacteria</taxon>
        <taxon>Pseudomonadati</taxon>
        <taxon>Bacteroidota</taxon>
        <taxon>Chitinophagia</taxon>
        <taxon>Chitinophagales</taxon>
        <taxon>Chitinophagaceae</taxon>
        <taxon>Flavisolibacter</taxon>
    </lineage>
</organism>
<evidence type="ECO:0000313" key="4">
    <source>
        <dbReference type="EMBL" id="SHF26588.1"/>
    </source>
</evidence>
<dbReference type="RefSeq" id="WP_072835365.1">
    <property type="nucleotide sequence ID" value="NZ_FQUU01000008.1"/>
</dbReference>
<dbReference type="InterPro" id="IPR000182">
    <property type="entry name" value="GNAT_dom"/>
</dbReference>
<dbReference type="Pfam" id="PF13673">
    <property type="entry name" value="Acetyltransf_10"/>
    <property type="match status" value="1"/>
</dbReference>
<keyword evidence="5" id="KW-1185">Reference proteome</keyword>
<accession>A0A1M5A8I7</accession>
<evidence type="ECO:0000256" key="2">
    <source>
        <dbReference type="ARBA" id="ARBA00023315"/>
    </source>
</evidence>
<name>A0A1M5A8I7_9BACT</name>
<dbReference type="PANTHER" id="PTHR43877">
    <property type="entry name" value="AMINOALKYLPHOSPHONATE N-ACETYLTRANSFERASE-RELATED-RELATED"/>
    <property type="match status" value="1"/>
</dbReference>
<feature type="domain" description="N-acetyltransferase" evidence="3">
    <location>
        <begin position="1"/>
        <end position="143"/>
    </location>
</feature>